<gene>
    <name evidence="7" type="ORF">BKA05_002392</name>
</gene>
<proteinExistence type="predicted"/>
<feature type="region of interest" description="Disordered" evidence="5">
    <location>
        <begin position="1"/>
        <end position="27"/>
    </location>
</feature>
<evidence type="ECO:0000313" key="8">
    <source>
        <dbReference type="Proteomes" id="UP000537326"/>
    </source>
</evidence>
<dbReference type="RefSeq" id="WP_179531644.1">
    <property type="nucleotide sequence ID" value="NZ_BAAAPP010000005.1"/>
</dbReference>
<evidence type="ECO:0000256" key="5">
    <source>
        <dbReference type="SAM" id="MobiDB-lite"/>
    </source>
</evidence>
<dbReference type="Gene3D" id="1.10.10.60">
    <property type="entry name" value="Homeodomain-like"/>
    <property type="match status" value="1"/>
</dbReference>
<comment type="caution">
    <text evidence="7">The sequence shown here is derived from an EMBL/GenBank/DDBJ whole genome shotgun (WGS) entry which is preliminary data.</text>
</comment>
<feature type="DNA-binding region" description="H-T-H motif" evidence="4">
    <location>
        <begin position="47"/>
        <end position="66"/>
    </location>
</feature>
<evidence type="ECO:0000256" key="2">
    <source>
        <dbReference type="ARBA" id="ARBA00023125"/>
    </source>
</evidence>
<keyword evidence="1" id="KW-0805">Transcription regulation</keyword>
<dbReference type="GO" id="GO:0000976">
    <property type="term" value="F:transcription cis-regulatory region binding"/>
    <property type="evidence" value="ECO:0007669"/>
    <property type="project" value="TreeGrafter"/>
</dbReference>
<keyword evidence="8" id="KW-1185">Reference proteome</keyword>
<dbReference type="Proteomes" id="UP000537326">
    <property type="component" value="Unassembled WGS sequence"/>
</dbReference>
<name>A0A7Y9YGZ2_9ACTN</name>
<dbReference type="InterPro" id="IPR009057">
    <property type="entry name" value="Homeodomain-like_sf"/>
</dbReference>
<dbReference type="PRINTS" id="PR00455">
    <property type="entry name" value="HTHTETR"/>
</dbReference>
<accession>A0A7Y9YGZ2</accession>
<dbReference type="PROSITE" id="PS01081">
    <property type="entry name" value="HTH_TETR_1"/>
    <property type="match status" value="1"/>
</dbReference>
<evidence type="ECO:0000256" key="1">
    <source>
        <dbReference type="ARBA" id="ARBA00023015"/>
    </source>
</evidence>
<dbReference type="AlphaFoldDB" id="A0A7Y9YGZ2"/>
<dbReference type="InterPro" id="IPR001647">
    <property type="entry name" value="HTH_TetR"/>
</dbReference>
<feature type="domain" description="HTH tetR-type" evidence="6">
    <location>
        <begin position="24"/>
        <end position="84"/>
    </location>
</feature>
<evidence type="ECO:0000259" key="6">
    <source>
        <dbReference type="PROSITE" id="PS50977"/>
    </source>
</evidence>
<reference evidence="7 8" key="1">
    <citation type="submission" date="2020-07" db="EMBL/GenBank/DDBJ databases">
        <title>Sequencing the genomes of 1000 actinobacteria strains.</title>
        <authorList>
            <person name="Klenk H.-P."/>
        </authorList>
    </citation>
    <scope>NUCLEOTIDE SEQUENCE [LARGE SCALE GENOMIC DNA]</scope>
    <source>
        <strain evidence="7 8">DSM 18248</strain>
    </source>
</reference>
<evidence type="ECO:0000313" key="7">
    <source>
        <dbReference type="EMBL" id="NYI10877.1"/>
    </source>
</evidence>
<dbReference type="Pfam" id="PF00440">
    <property type="entry name" value="TetR_N"/>
    <property type="match status" value="1"/>
</dbReference>
<evidence type="ECO:0000256" key="4">
    <source>
        <dbReference type="PROSITE-ProRule" id="PRU00335"/>
    </source>
</evidence>
<organism evidence="7 8">
    <name type="scientific">Nocardioides marinus</name>
    <dbReference type="NCBI Taxonomy" id="374514"/>
    <lineage>
        <taxon>Bacteria</taxon>
        <taxon>Bacillati</taxon>
        <taxon>Actinomycetota</taxon>
        <taxon>Actinomycetes</taxon>
        <taxon>Propionibacteriales</taxon>
        <taxon>Nocardioidaceae</taxon>
        <taxon>Nocardioides</taxon>
    </lineage>
</organism>
<dbReference type="GO" id="GO:0003700">
    <property type="term" value="F:DNA-binding transcription factor activity"/>
    <property type="evidence" value="ECO:0007669"/>
    <property type="project" value="TreeGrafter"/>
</dbReference>
<dbReference type="SUPFAM" id="SSF48498">
    <property type="entry name" value="Tetracyclin repressor-like, C-terminal domain"/>
    <property type="match status" value="1"/>
</dbReference>
<protein>
    <submittedName>
        <fullName evidence="7">AcrR family transcriptional regulator</fullName>
    </submittedName>
</protein>
<dbReference type="Pfam" id="PF16859">
    <property type="entry name" value="TetR_C_11"/>
    <property type="match status" value="1"/>
</dbReference>
<dbReference type="PROSITE" id="PS50977">
    <property type="entry name" value="HTH_TETR_2"/>
    <property type="match status" value="1"/>
</dbReference>
<feature type="compositionally biased region" description="Basic and acidic residues" evidence="5">
    <location>
        <begin position="7"/>
        <end position="27"/>
    </location>
</feature>
<dbReference type="EMBL" id="JACBZI010000001">
    <property type="protein sequence ID" value="NYI10877.1"/>
    <property type="molecule type" value="Genomic_DNA"/>
</dbReference>
<dbReference type="InterPro" id="IPR023772">
    <property type="entry name" value="DNA-bd_HTH_TetR-type_CS"/>
</dbReference>
<keyword evidence="3" id="KW-0804">Transcription</keyword>
<dbReference type="Gene3D" id="1.10.357.10">
    <property type="entry name" value="Tetracycline Repressor, domain 2"/>
    <property type="match status" value="1"/>
</dbReference>
<dbReference type="InterPro" id="IPR036271">
    <property type="entry name" value="Tet_transcr_reg_TetR-rel_C_sf"/>
</dbReference>
<dbReference type="PANTHER" id="PTHR30055">
    <property type="entry name" value="HTH-TYPE TRANSCRIPTIONAL REGULATOR RUTR"/>
    <property type="match status" value="1"/>
</dbReference>
<dbReference type="SUPFAM" id="SSF46689">
    <property type="entry name" value="Homeodomain-like"/>
    <property type="match status" value="1"/>
</dbReference>
<dbReference type="InterPro" id="IPR050109">
    <property type="entry name" value="HTH-type_TetR-like_transc_reg"/>
</dbReference>
<sequence>MTPRQARSHEAPAADSPTRPRVEGDREREILEATLDVLVEVGYDRLTLDAVATAAKASKATLYRRWNGKASLVVDALAHDKGPSPEPPDTGSLREDLRQAYCGLGGLASPRQTALFGSIITAITTDTEFAEAFREVVVGPKIATARVIWERAAARGEVSPDADLEVLEPALAGILMHRAHLIGQPPTPDLVTRVIDAVILPAARAAGTGTGTPTTTTDPKDPS</sequence>
<evidence type="ECO:0000256" key="3">
    <source>
        <dbReference type="ARBA" id="ARBA00023163"/>
    </source>
</evidence>
<dbReference type="InterPro" id="IPR011075">
    <property type="entry name" value="TetR_C"/>
</dbReference>
<dbReference type="PANTHER" id="PTHR30055:SF148">
    <property type="entry name" value="TETR-FAMILY TRANSCRIPTIONAL REGULATOR"/>
    <property type="match status" value="1"/>
</dbReference>
<keyword evidence="2 4" id="KW-0238">DNA-binding</keyword>